<dbReference type="PRINTS" id="PR00413">
    <property type="entry name" value="HADHALOGNASE"/>
</dbReference>
<dbReference type="Gene3D" id="3.40.50.1000">
    <property type="entry name" value="HAD superfamily/HAD-like"/>
    <property type="match status" value="1"/>
</dbReference>
<dbReference type="InParanoid" id="A0A554MX87"/>
<comment type="similarity">
    <text evidence="1">Belongs to the HAD-like hydrolase superfamily. S-2-haloalkanoic acid dehalogenase family.</text>
</comment>
<dbReference type="InterPro" id="IPR006439">
    <property type="entry name" value="HAD-SF_hydro_IA"/>
</dbReference>
<evidence type="ECO:0000313" key="3">
    <source>
        <dbReference type="EMBL" id="TSD09742.1"/>
    </source>
</evidence>
<dbReference type="AlphaFoldDB" id="A0A554MX87"/>
<dbReference type="SFLD" id="SFLDG01129">
    <property type="entry name" value="C1.5:_HAD__Beta-PGM__Phosphata"/>
    <property type="match status" value="1"/>
</dbReference>
<keyword evidence="4" id="KW-1185">Reference proteome</keyword>
<dbReference type="PANTHER" id="PTHR43316">
    <property type="entry name" value="HYDROLASE, HALOACID DELAHOGENASE-RELATED"/>
    <property type="match status" value="1"/>
</dbReference>
<evidence type="ECO:0000256" key="1">
    <source>
        <dbReference type="ARBA" id="ARBA00008106"/>
    </source>
</evidence>
<dbReference type="RefSeq" id="WP_144262748.1">
    <property type="nucleotide sequence ID" value="NZ_QMDX01000010.1"/>
</dbReference>
<gene>
    <name evidence="3" type="ORF">DP107_13820</name>
</gene>
<evidence type="ECO:0000313" key="4">
    <source>
        <dbReference type="Proteomes" id="UP000319894"/>
    </source>
</evidence>
<dbReference type="NCBIfam" id="TIGR01493">
    <property type="entry name" value="HAD-SF-IA-v2"/>
    <property type="match status" value="1"/>
</dbReference>
<protein>
    <submittedName>
        <fullName evidence="3">Haloacid dehalogenase type II</fullName>
    </submittedName>
</protein>
<dbReference type="SUPFAM" id="SSF56784">
    <property type="entry name" value="HAD-like"/>
    <property type="match status" value="1"/>
</dbReference>
<dbReference type="Gene3D" id="1.10.150.240">
    <property type="entry name" value="Putative phosphatase, domain 2"/>
    <property type="match status" value="1"/>
</dbReference>
<keyword evidence="2" id="KW-0378">Hydrolase</keyword>
<dbReference type="EMBL" id="QMDX01000010">
    <property type="protein sequence ID" value="TSD09742.1"/>
    <property type="molecule type" value="Genomic_DNA"/>
</dbReference>
<accession>A0A554MX87</accession>
<dbReference type="InterPro" id="IPR006328">
    <property type="entry name" value="2-HAD"/>
</dbReference>
<comment type="caution">
    <text evidence="3">The sequence shown here is derived from an EMBL/GenBank/DDBJ whole genome shotgun (WGS) entry which is preliminary data.</text>
</comment>
<name>A0A554MX87_9EURY</name>
<dbReference type="InterPro" id="IPR051540">
    <property type="entry name" value="S-2-haloacid_dehalogenase"/>
</dbReference>
<dbReference type="InterPro" id="IPR023214">
    <property type="entry name" value="HAD_sf"/>
</dbReference>
<dbReference type="Proteomes" id="UP000319894">
    <property type="component" value="Unassembled WGS sequence"/>
</dbReference>
<dbReference type="NCBIfam" id="TIGR01428">
    <property type="entry name" value="HAD_type_II"/>
    <property type="match status" value="1"/>
</dbReference>
<dbReference type="GO" id="GO:0019120">
    <property type="term" value="F:hydrolase activity, acting on acid halide bonds, in C-halide compounds"/>
    <property type="evidence" value="ECO:0007669"/>
    <property type="project" value="InterPro"/>
</dbReference>
<dbReference type="SFLD" id="SFLDS00003">
    <property type="entry name" value="Haloacid_Dehalogenase"/>
    <property type="match status" value="1"/>
</dbReference>
<organism evidence="3 4">
    <name type="scientific">Haloglomus irregulare</name>
    <dbReference type="NCBI Taxonomy" id="2234134"/>
    <lineage>
        <taxon>Archaea</taxon>
        <taxon>Methanobacteriati</taxon>
        <taxon>Methanobacteriota</taxon>
        <taxon>Stenosarchaea group</taxon>
        <taxon>Halobacteria</taxon>
        <taxon>Halobacteriales</taxon>
        <taxon>Natronomonadaceae</taxon>
        <taxon>Haloglomus</taxon>
    </lineage>
</organism>
<dbReference type="OrthoDB" id="316978at2157"/>
<dbReference type="Pfam" id="PF00702">
    <property type="entry name" value="Hydrolase"/>
    <property type="match status" value="1"/>
</dbReference>
<proteinExistence type="inferred from homology"/>
<evidence type="ECO:0000256" key="2">
    <source>
        <dbReference type="ARBA" id="ARBA00022801"/>
    </source>
</evidence>
<reference evidence="3 4" key="1">
    <citation type="submission" date="2018-06" db="EMBL/GenBank/DDBJ databases">
        <title>Natronomonas sp. F16-60 a new haloarchaeon isolated from a solar saltern of Isla Cristina, Huelva, Spain.</title>
        <authorList>
            <person name="Duran-Viseras A."/>
            <person name="Sanchez-Porro C."/>
            <person name="Ventosa A."/>
        </authorList>
    </citation>
    <scope>NUCLEOTIDE SEQUENCE [LARGE SCALE GENOMIC DNA]</scope>
    <source>
        <strain evidence="3 4">F16-60</strain>
    </source>
</reference>
<dbReference type="InterPro" id="IPR036412">
    <property type="entry name" value="HAD-like_sf"/>
</dbReference>
<dbReference type="PANTHER" id="PTHR43316:SF3">
    <property type="entry name" value="HALOACID DEHALOGENASE, TYPE II (AFU_ORTHOLOGUE AFUA_2G07750)-RELATED"/>
    <property type="match status" value="1"/>
</dbReference>
<sequence length="228" mass="24776">MTFDSDRVETLTFDSYGTLVDVAAVETALAEVEGVADPEPVSNHWRSRSLMYTMVANAIDAYQPFYELNRAALTHALAAHGIETDAAERDAVLETYHELDVFDDVRDGITELAETYDCYVVSNGNPEMLSSMVDEAGIGGVIEGTISADEVETFKPDTEIYRHAAARTGTPIDRIAHVCGPFFDVYGAMNAGMQAVRVARGTTPWDGFAGQPDLTVADFHELADELGL</sequence>
<dbReference type="InterPro" id="IPR023198">
    <property type="entry name" value="PGP-like_dom2"/>
</dbReference>